<dbReference type="Gene3D" id="1.10.8.10">
    <property type="entry name" value="DNA helicase RuvA subunit, C-terminal domain"/>
    <property type="match status" value="1"/>
</dbReference>
<dbReference type="GO" id="GO:0004843">
    <property type="term" value="F:cysteine-type deubiquitinase activity"/>
    <property type="evidence" value="ECO:0007669"/>
    <property type="project" value="UniProtKB-UniRule"/>
</dbReference>
<evidence type="ECO:0000256" key="5">
    <source>
        <dbReference type="ARBA" id="ARBA00022786"/>
    </source>
</evidence>
<dbReference type="GO" id="GO:0005829">
    <property type="term" value="C:cytosol"/>
    <property type="evidence" value="ECO:0007669"/>
    <property type="project" value="TreeGrafter"/>
</dbReference>
<dbReference type="GO" id="GO:0016579">
    <property type="term" value="P:protein deubiquitination"/>
    <property type="evidence" value="ECO:0007669"/>
    <property type="project" value="TreeGrafter"/>
</dbReference>
<dbReference type="InterPro" id="IPR009060">
    <property type="entry name" value="UBA-like_sf"/>
</dbReference>
<organism evidence="13 14">
    <name type="scientific">Nannochloropsis salina CCMP1776</name>
    <dbReference type="NCBI Taxonomy" id="1027361"/>
    <lineage>
        <taxon>Eukaryota</taxon>
        <taxon>Sar</taxon>
        <taxon>Stramenopiles</taxon>
        <taxon>Ochrophyta</taxon>
        <taxon>Eustigmatophyceae</taxon>
        <taxon>Eustigmatales</taxon>
        <taxon>Monodopsidaceae</taxon>
        <taxon>Microchloropsis</taxon>
        <taxon>Microchloropsis salina</taxon>
    </lineage>
</organism>
<evidence type="ECO:0000256" key="9">
    <source>
        <dbReference type="RuleBase" id="RU367104"/>
    </source>
</evidence>
<dbReference type="Gene3D" id="3.90.70.80">
    <property type="match status" value="1"/>
</dbReference>
<evidence type="ECO:0000256" key="4">
    <source>
        <dbReference type="ARBA" id="ARBA00022771"/>
    </source>
</evidence>
<dbReference type="InterPro" id="IPR015940">
    <property type="entry name" value="UBA"/>
</dbReference>
<dbReference type="CDD" id="cd17059">
    <property type="entry name" value="Ubl_OTU1"/>
    <property type="match status" value="1"/>
</dbReference>
<keyword evidence="5 9" id="KW-0833">Ubl conjugation pathway</keyword>
<dbReference type="InterPro" id="IPR057766">
    <property type="entry name" value="Znf-C2H2_OTU1-like_C"/>
</dbReference>
<dbReference type="GO" id="GO:0036503">
    <property type="term" value="P:ERAD pathway"/>
    <property type="evidence" value="ECO:0007669"/>
    <property type="project" value="TreeGrafter"/>
</dbReference>
<keyword evidence="7 9" id="KW-0788">Thiol protease</keyword>
<dbReference type="GO" id="GO:0008270">
    <property type="term" value="F:zinc ion binding"/>
    <property type="evidence" value="ECO:0007669"/>
    <property type="project" value="UniProtKB-KW"/>
</dbReference>
<comment type="caution">
    <text evidence="13">The sequence shown here is derived from an EMBL/GenBank/DDBJ whole genome shotgun (WGS) entry which is preliminary data.</text>
</comment>
<keyword evidence="8" id="KW-0862">Zinc</keyword>
<dbReference type="InterPro" id="IPR029071">
    <property type="entry name" value="Ubiquitin-like_domsf"/>
</dbReference>
<evidence type="ECO:0000256" key="1">
    <source>
        <dbReference type="ARBA" id="ARBA00000707"/>
    </source>
</evidence>
<evidence type="ECO:0000313" key="14">
    <source>
        <dbReference type="Proteomes" id="UP000355283"/>
    </source>
</evidence>
<dbReference type="EMBL" id="SDOX01000019">
    <property type="protein sequence ID" value="TFJ84356.1"/>
    <property type="molecule type" value="Genomic_DNA"/>
</dbReference>
<evidence type="ECO:0000256" key="3">
    <source>
        <dbReference type="ARBA" id="ARBA00022723"/>
    </source>
</evidence>
<dbReference type="InterPro" id="IPR013087">
    <property type="entry name" value="Znf_C2H2_type"/>
</dbReference>
<keyword evidence="6 9" id="KW-0378">Hydrolase</keyword>
<comment type="subcellular location">
    <subcellularLocation>
        <location evidence="9">Cytoplasm</location>
    </subcellularLocation>
</comment>
<proteinExistence type="predicted"/>
<dbReference type="SUPFAM" id="SSF46934">
    <property type="entry name" value="UBA-like"/>
    <property type="match status" value="1"/>
</dbReference>
<dbReference type="Proteomes" id="UP000355283">
    <property type="component" value="Unassembled WGS sequence"/>
</dbReference>
<sequence length="366" mass="39566">MPLTLKVNGPGGKSAILKGLKDSATLQQLQIKIEELLGVPMAQQKLRAGFPPKDMTLQDLTAELTSLGIQTGSAITVVKEDAQSTSGDKAHIPVTLPGAQQLIDMGFSVAVALKALEVSHGEVENALELCVNGIITDESLEHVPTAPPVPVTSHGGMSTANRVMVRRVIDADNSCLFNAVGYCMEKNRRIGPKLRKIIADCVRNSPDVYTEAVLGKAPKKYSDWIQDPAQWGGEIELFILSQYYGCEVVAIEIKSAHAYVYGEGKNYSRRIYLLYDGVHYDALAMAAGSPTAPESLDMTQFPAGDESSKQAALAVAAELKEGRQFVDLLDCTLRCMVCNKGLSGQEEALLHARETNHQNFGEYKSS</sequence>
<keyword evidence="3" id="KW-0479">Metal-binding</keyword>
<dbReference type="GO" id="GO:0030968">
    <property type="term" value="P:endoplasmic reticulum unfolded protein response"/>
    <property type="evidence" value="ECO:0007669"/>
    <property type="project" value="TreeGrafter"/>
</dbReference>
<comment type="function">
    <text evidence="9">Hydrolase that can remove conjugated ubiquitin from proteins and may therefore play an important regulatory role at the level of protein turnover by preventing degradation.</text>
</comment>
<dbReference type="PANTHER" id="PTHR13312">
    <property type="entry name" value="HIV-INDUCED PROTEIN-7-LIKE PROTEASE"/>
    <property type="match status" value="1"/>
</dbReference>
<dbReference type="SUPFAM" id="SSF54236">
    <property type="entry name" value="Ubiquitin-like"/>
    <property type="match status" value="1"/>
</dbReference>
<dbReference type="InterPro" id="IPR048857">
    <property type="entry name" value="OTU1_Ubl"/>
</dbReference>
<dbReference type="InterPro" id="IPR003323">
    <property type="entry name" value="OTU_dom"/>
</dbReference>
<dbReference type="AlphaFoldDB" id="A0A4D9CZA0"/>
<dbReference type="GO" id="GO:0005634">
    <property type="term" value="C:nucleus"/>
    <property type="evidence" value="ECO:0007669"/>
    <property type="project" value="TreeGrafter"/>
</dbReference>
<feature type="domain" description="OTU" evidence="12">
    <location>
        <begin position="164"/>
        <end position="286"/>
    </location>
</feature>
<dbReference type="Pfam" id="PF24560">
    <property type="entry name" value="zf-C2H2_OTU1_C"/>
    <property type="match status" value="1"/>
</dbReference>
<comment type="catalytic activity">
    <reaction evidence="1 9">
        <text>Thiol-dependent hydrolysis of ester, thioester, amide, peptide and isopeptide bonds formed by the C-terminal Gly of ubiquitin (a 76-residue protein attached to proteins as an intracellular targeting signal).</text>
        <dbReference type="EC" id="3.4.19.12"/>
    </reaction>
</comment>
<keyword evidence="2" id="KW-0645">Protease</keyword>
<evidence type="ECO:0000256" key="6">
    <source>
        <dbReference type="ARBA" id="ARBA00022801"/>
    </source>
</evidence>
<dbReference type="PROSITE" id="PS50053">
    <property type="entry name" value="UBIQUITIN_2"/>
    <property type="match status" value="1"/>
</dbReference>
<evidence type="ECO:0000256" key="8">
    <source>
        <dbReference type="ARBA" id="ARBA00022833"/>
    </source>
</evidence>
<protein>
    <recommendedName>
        <fullName evidence="9">Ubiquitin thioesterase OTU</fullName>
        <ecNumber evidence="9">3.4.19.12</ecNumber>
    </recommendedName>
</protein>
<evidence type="ECO:0000259" key="11">
    <source>
        <dbReference type="PROSITE" id="PS50053"/>
    </source>
</evidence>
<dbReference type="EC" id="3.4.19.12" evidence="9"/>
<dbReference type="Pfam" id="PF02338">
    <property type="entry name" value="OTU"/>
    <property type="match status" value="1"/>
</dbReference>
<feature type="domain" description="UBA" evidence="10">
    <location>
        <begin position="86"/>
        <end position="133"/>
    </location>
</feature>
<keyword evidence="4" id="KW-0863">Zinc-finger</keyword>
<dbReference type="PANTHER" id="PTHR13312:SF0">
    <property type="entry name" value="UBIQUITIN THIOESTERASE OTU1"/>
    <property type="match status" value="1"/>
</dbReference>
<dbReference type="Pfam" id="PF21403">
    <property type="entry name" value="OTU1_UBXL"/>
    <property type="match status" value="1"/>
</dbReference>
<dbReference type="OrthoDB" id="65596at2759"/>
<evidence type="ECO:0000256" key="7">
    <source>
        <dbReference type="ARBA" id="ARBA00022807"/>
    </source>
</evidence>
<accession>A0A4D9CZA0</accession>
<dbReference type="PROSITE" id="PS50030">
    <property type="entry name" value="UBA"/>
    <property type="match status" value="1"/>
</dbReference>
<dbReference type="SUPFAM" id="SSF54001">
    <property type="entry name" value="Cysteine proteinases"/>
    <property type="match status" value="1"/>
</dbReference>
<evidence type="ECO:0000259" key="10">
    <source>
        <dbReference type="PROSITE" id="PS50030"/>
    </source>
</evidence>
<dbReference type="PROSITE" id="PS50802">
    <property type="entry name" value="OTU"/>
    <property type="match status" value="1"/>
</dbReference>
<dbReference type="Gene3D" id="3.10.20.90">
    <property type="entry name" value="Phosphatidylinositol 3-kinase Catalytic Subunit, Chain A, domain 1"/>
    <property type="match status" value="1"/>
</dbReference>
<evidence type="ECO:0000313" key="13">
    <source>
        <dbReference type="EMBL" id="TFJ84356.1"/>
    </source>
</evidence>
<gene>
    <name evidence="13" type="ORF">NSK_004344</name>
</gene>
<dbReference type="PROSITE" id="PS00028">
    <property type="entry name" value="ZINC_FINGER_C2H2_1"/>
    <property type="match status" value="1"/>
</dbReference>
<name>A0A4D9CZA0_9STRA</name>
<feature type="domain" description="Ubiquitin-like" evidence="11">
    <location>
        <begin position="1"/>
        <end position="84"/>
    </location>
</feature>
<dbReference type="InterPro" id="IPR038765">
    <property type="entry name" value="Papain-like_cys_pep_sf"/>
</dbReference>
<evidence type="ECO:0000259" key="12">
    <source>
        <dbReference type="PROSITE" id="PS50802"/>
    </source>
</evidence>
<keyword evidence="14" id="KW-1185">Reference proteome</keyword>
<dbReference type="InterPro" id="IPR000626">
    <property type="entry name" value="Ubiquitin-like_dom"/>
</dbReference>
<evidence type="ECO:0000256" key="2">
    <source>
        <dbReference type="ARBA" id="ARBA00022670"/>
    </source>
</evidence>
<dbReference type="CDD" id="cd22745">
    <property type="entry name" value="OTU_OTU1"/>
    <property type="match status" value="1"/>
</dbReference>
<reference evidence="13 14" key="1">
    <citation type="submission" date="2019-01" db="EMBL/GenBank/DDBJ databases">
        <title>Nuclear Genome Assembly of the Microalgal Biofuel strain Nannochloropsis salina CCMP1776.</title>
        <authorList>
            <person name="Hovde B."/>
        </authorList>
    </citation>
    <scope>NUCLEOTIDE SEQUENCE [LARGE SCALE GENOMIC DNA]</scope>
    <source>
        <strain evidence="13 14">CCMP1776</strain>
    </source>
</reference>
<keyword evidence="9" id="KW-0963">Cytoplasm</keyword>